<evidence type="ECO:0000313" key="5">
    <source>
        <dbReference type="EMBL" id="EYF04443.1"/>
    </source>
</evidence>
<dbReference type="OrthoDB" id="9789083at2"/>
<dbReference type="eggNOG" id="COG4221">
    <property type="taxonomic scope" value="Bacteria"/>
</dbReference>
<dbReference type="InterPro" id="IPR002347">
    <property type="entry name" value="SDR_fam"/>
</dbReference>
<dbReference type="PRINTS" id="PR00081">
    <property type="entry name" value="GDHRDH"/>
</dbReference>
<dbReference type="FunFam" id="3.40.50.720:FF:000084">
    <property type="entry name" value="Short-chain dehydrogenase reductase"/>
    <property type="match status" value="1"/>
</dbReference>
<dbReference type="AlphaFoldDB" id="A0A017T596"/>
<dbReference type="InterPro" id="IPR020904">
    <property type="entry name" value="Sc_DH/Rdtase_CS"/>
</dbReference>
<gene>
    <name evidence="5" type="ORF">CAP_4411</name>
</gene>
<evidence type="ECO:0000256" key="3">
    <source>
        <dbReference type="RuleBase" id="RU000363"/>
    </source>
</evidence>
<reference evidence="5 6" key="1">
    <citation type="submission" date="2013-05" db="EMBL/GenBank/DDBJ databases">
        <title>Genome assembly of Chondromyces apiculatus DSM 436.</title>
        <authorList>
            <person name="Sharma G."/>
            <person name="Khatri I."/>
            <person name="Kaur C."/>
            <person name="Mayilraj S."/>
            <person name="Subramanian S."/>
        </authorList>
    </citation>
    <scope>NUCLEOTIDE SEQUENCE [LARGE SCALE GENOMIC DNA]</scope>
    <source>
        <strain evidence="5 6">DSM 436</strain>
    </source>
</reference>
<evidence type="ECO:0000256" key="1">
    <source>
        <dbReference type="ARBA" id="ARBA00006484"/>
    </source>
</evidence>
<dbReference type="RefSeq" id="WP_044244026.1">
    <property type="nucleotide sequence ID" value="NZ_ASRX01000033.1"/>
</dbReference>
<evidence type="ECO:0000259" key="4">
    <source>
        <dbReference type="SMART" id="SM00822"/>
    </source>
</evidence>
<dbReference type="SMART" id="SM00822">
    <property type="entry name" value="PKS_KR"/>
    <property type="match status" value="1"/>
</dbReference>
<protein>
    <submittedName>
        <fullName evidence="5">Short-chain dehydrogenase/reductase SDR</fullName>
    </submittedName>
</protein>
<dbReference type="Gene3D" id="3.40.50.720">
    <property type="entry name" value="NAD(P)-binding Rossmann-like Domain"/>
    <property type="match status" value="1"/>
</dbReference>
<name>A0A017T596_9BACT</name>
<organism evidence="5 6">
    <name type="scientific">Chondromyces apiculatus DSM 436</name>
    <dbReference type="NCBI Taxonomy" id="1192034"/>
    <lineage>
        <taxon>Bacteria</taxon>
        <taxon>Pseudomonadati</taxon>
        <taxon>Myxococcota</taxon>
        <taxon>Polyangia</taxon>
        <taxon>Polyangiales</taxon>
        <taxon>Polyangiaceae</taxon>
        <taxon>Chondromyces</taxon>
    </lineage>
</organism>
<feature type="domain" description="Ketoreductase" evidence="4">
    <location>
        <begin position="10"/>
        <end position="198"/>
    </location>
</feature>
<dbReference type="SUPFAM" id="SSF51735">
    <property type="entry name" value="NAD(P)-binding Rossmann-fold domains"/>
    <property type="match status" value="1"/>
</dbReference>
<keyword evidence="6" id="KW-1185">Reference proteome</keyword>
<dbReference type="InterPro" id="IPR036291">
    <property type="entry name" value="NAD(P)-bd_dom_sf"/>
</dbReference>
<proteinExistence type="inferred from homology"/>
<dbReference type="STRING" id="1192034.CAP_4411"/>
<dbReference type="Proteomes" id="UP000019678">
    <property type="component" value="Unassembled WGS sequence"/>
</dbReference>
<comment type="caution">
    <text evidence="5">The sequence shown here is derived from an EMBL/GenBank/DDBJ whole genome shotgun (WGS) entry which is preliminary data.</text>
</comment>
<dbReference type="PANTHER" id="PTHR43391">
    <property type="entry name" value="RETINOL DEHYDROGENASE-RELATED"/>
    <property type="match status" value="1"/>
</dbReference>
<comment type="similarity">
    <text evidence="1 3">Belongs to the short-chain dehydrogenases/reductases (SDR) family.</text>
</comment>
<dbReference type="PRINTS" id="PR00080">
    <property type="entry name" value="SDRFAMILY"/>
</dbReference>
<dbReference type="EMBL" id="ASRX01000033">
    <property type="protein sequence ID" value="EYF04443.1"/>
    <property type="molecule type" value="Genomic_DNA"/>
</dbReference>
<dbReference type="PANTHER" id="PTHR43391:SF82">
    <property type="entry name" value="OXIDOREDUCTASE SADH-RELATED"/>
    <property type="match status" value="1"/>
</dbReference>
<accession>A0A017T596</accession>
<dbReference type="InterPro" id="IPR057326">
    <property type="entry name" value="KR_dom"/>
</dbReference>
<dbReference type="PROSITE" id="PS00061">
    <property type="entry name" value="ADH_SHORT"/>
    <property type="match status" value="1"/>
</dbReference>
<dbReference type="Pfam" id="PF00106">
    <property type="entry name" value="adh_short"/>
    <property type="match status" value="1"/>
</dbReference>
<sequence length="279" mass="29802">MVDRLRLEGRTAVVTGAASGIGRAIAISLARRGCHLALADVNEAGLAETARLVETARPGRAPALRVSEHRLDVSDREAVAGFPARIAGEHPRVDLLVNNAGVAVGGTFEQVSEEDFEWLFSINFWGVVRMTRAFLPVLRASDDARIVNLSSVFGLIAPAGQAAYVASKFAVRGFSESLRHELEGSRVGVTVVHPGGVATAISESARAPSGAPAEEVARQRAAFKKHLRLPPEVAGETIVRGVERRKARVLVGNDAVALSVIERVAPVSYWKLLGRVIRE</sequence>
<dbReference type="GO" id="GO:0016491">
    <property type="term" value="F:oxidoreductase activity"/>
    <property type="evidence" value="ECO:0007669"/>
    <property type="project" value="UniProtKB-KW"/>
</dbReference>
<evidence type="ECO:0000313" key="6">
    <source>
        <dbReference type="Proteomes" id="UP000019678"/>
    </source>
</evidence>
<keyword evidence="2" id="KW-0560">Oxidoreductase</keyword>
<evidence type="ECO:0000256" key="2">
    <source>
        <dbReference type="ARBA" id="ARBA00023002"/>
    </source>
</evidence>